<sequence length="664" mass="76412">MRSLMTKVKRLKGMPLHKAVRKIAGKAAQETKFVYRNYRIRYAPIQLNPLLFHGFRSSSRFLFDPQDQGQINAFLKEAQLDQSIIEDAERICSHRFNLLGSGETQLGRSLPWHEDFKTNFRWEPKFYKYIKIVDLENAADVKVPWELSRCQHFFTLGKAYWLTGDEKYAREFQAQVDDWLQHNPVEMSVNWACTMDVAIRAVNWISAVYFFRESPSLEAAFWDRFHTSLYLHGQFIMNNLENTGEHTGNHYLSNLAGLIGLGLYFGDFKIDAKTSDGNDPAAWLAYGLQEMEREMFVQVNEDGSNYEASTSYHRLVAELFLVSTIWCERNGISFSEAYMERLEKMHVFMMQMMKPDGLTPIIGDADDGRYLIVSNYGSWVRNDFRHLLAVAGEFFDRDDFRAACVVASEDALWLAGKFVDASLAQEPVNALGSVAYPDGGYYVLRNSRAYCLIRCGELSFHGQGAHSHNDQLSFELQIDGVDLIVDPGSYVYSADYRMRNQFRSTAMHSTVQAGGFEQNEFEEKNLFKMREETFALCEKFSQDQFIGSHKGFVHKCGVIHKREVILRECELEINDWFMNEGIGSVKSTEMYASFILGPIVAATQDNQCIAFHYRGARAECWIEDVASVQIQDSWLSSQYGVCTSSQYIRAKSNTMRLRTFIRWV</sequence>
<dbReference type="InterPro" id="IPR031680">
    <property type="entry name" value="Hepar_II_III_N"/>
</dbReference>
<dbReference type="GO" id="GO:0016829">
    <property type="term" value="F:lyase activity"/>
    <property type="evidence" value="ECO:0007669"/>
    <property type="project" value="UniProtKB-KW"/>
</dbReference>
<evidence type="ECO:0000313" key="8">
    <source>
        <dbReference type="Proteomes" id="UP000190188"/>
    </source>
</evidence>
<dbReference type="AlphaFoldDB" id="A0A1T2X3G3"/>
<evidence type="ECO:0000256" key="3">
    <source>
        <dbReference type="ARBA" id="ARBA00022764"/>
    </source>
</evidence>
<dbReference type="Pfam" id="PF16889">
    <property type="entry name" value="Hepar_II_III_N"/>
    <property type="match status" value="1"/>
</dbReference>
<dbReference type="InterPro" id="IPR012480">
    <property type="entry name" value="Hepar_II_III_C"/>
</dbReference>
<evidence type="ECO:0000313" key="7">
    <source>
        <dbReference type="EMBL" id="OPA74113.1"/>
    </source>
</evidence>
<evidence type="ECO:0000259" key="5">
    <source>
        <dbReference type="Pfam" id="PF07940"/>
    </source>
</evidence>
<protein>
    <submittedName>
        <fullName evidence="7">Uncharacterized protein</fullName>
    </submittedName>
</protein>
<evidence type="ECO:0000256" key="4">
    <source>
        <dbReference type="ARBA" id="ARBA00023239"/>
    </source>
</evidence>
<dbReference type="PANTHER" id="PTHR39210:SF1">
    <property type="entry name" value="HEPARIN-SULFATE LYASE"/>
    <property type="match status" value="1"/>
</dbReference>
<comment type="subcellular location">
    <subcellularLocation>
        <location evidence="1">Periplasm</location>
    </subcellularLocation>
</comment>
<dbReference type="Pfam" id="PF07940">
    <property type="entry name" value="Hepar_II_III_C"/>
    <property type="match status" value="1"/>
</dbReference>
<dbReference type="Proteomes" id="UP000190188">
    <property type="component" value="Unassembled WGS sequence"/>
</dbReference>
<name>A0A1T2X3G3_9BACL</name>
<gene>
    <name evidence="7" type="ORF">BVG16_25525</name>
</gene>
<accession>A0A1T2X3G3</accession>
<evidence type="ECO:0000259" key="6">
    <source>
        <dbReference type="Pfam" id="PF16889"/>
    </source>
</evidence>
<keyword evidence="3" id="KW-0574">Periplasm</keyword>
<feature type="domain" description="Heparinase II/III-like C-terminal" evidence="5">
    <location>
        <begin position="433"/>
        <end position="663"/>
    </location>
</feature>
<organism evidence="7 8">
    <name type="scientific">Paenibacillus selenitireducens</name>
    <dbReference type="NCBI Taxonomy" id="1324314"/>
    <lineage>
        <taxon>Bacteria</taxon>
        <taxon>Bacillati</taxon>
        <taxon>Bacillota</taxon>
        <taxon>Bacilli</taxon>
        <taxon>Bacillales</taxon>
        <taxon>Paenibacillaceae</taxon>
        <taxon>Paenibacillus</taxon>
    </lineage>
</organism>
<dbReference type="InterPro" id="IPR008929">
    <property type="entry name" value="Chondroitin_lyas"/>
</dbReference>
<keyword evidence="2" id="KW-0732">Signal</keyword>
<dbReference type="OrthoDB" id="7335480at2"/>
<keyword evidence="4" id="KW-0456">Lyase</keyword>
<dbReference type="SUPFAM" id="SSF48230">
    <property type="entry name" value="Chondroitin AC/alginate lyase"/>
    <property type="match status" value="1"/>
</dbReference>
<keyword evidence="8" id="KW-1185">Reference proteome</keyword>
<evidence type="ECO:0000256" key="1">
    <source>
        <dbReference type="ARBA" id="ARBA00004418"/>
    </source>
</evidence>
<feature type="domain" description="Heparin-sulfate lyase N-terminal" evidence="6">
    <location>
        <begin position="126"/>
        <end position="380"/>
    </location>
</feature>
<dbReference type="EMBL" id="MSZX01000012">
    <property type="protein sequence ID" value="OPA74113.1"/>
    <property type="molecule type" value="Genomic_DNA"/>
</dbReference>
<dbReference type="Gene3D" id="2.70.98.70">
    <property type="match status" value="1"/>
</dbReference>
<dbReference type="STRING" id="1324314.BVG16_25525"/>
<dbReference type="GO" id="GO:0042597">
    <property type="term" value="C:periplasmic space"/>
    <property type="evidence" value="ECO:0007669"/>
    <property type="project" value="UniProtKB-SubCell"/>
</dbReference>
<dbReference type="Gene3D" id="1.50.10.100">
    <property type="entry name" value="Chondroitin AC/alginate lyase"/>
    <property type="match status" value="1"/>
</dbReference>
<evidence type="ECO:0000256" key="2">
    <source>
        <dbReference type="ARBA" id="ARBA00022729"/>
    </source>
</evidence>
<dbReference type="PANTHER" id="PTHR39210">
    <property type="entry name" value="HEPARIN-SULFATE LYASE"/>
    <property type="match status" value="1"/>
</dbReference>
<proteinExistence type="predicted"/>
<reference evidence="7 8" key="1">
    <citation type="submission" date="2017-01" db="EMBL/GenBank/DDBJ databases">
        <title>Genome analysis of Paenibacillus selenitrireducens ES3-24.</title>
        <authorList>
            <person name="Xu D."/>
            <person name="Yao R."/>
            <person name="Zheng S."/>
        </authorList>
    </citation>
    <scope>NUCLEOTIDE SEQUENCE [LARGE SCALE GENOMIC DNA]</scope>
    <source>
        <strain evidence="7 8">ES3-24</strain>
    </source>
</reference>
<comment type="caution">
    <text evidence="7">The sequence shown here is derived from an EMBL/GenBank/DDBJ whole genome shotgun (WGS) entry which is preliminary data.</text>
</comment>